<accession>A0ABR6FP79</accession>
<dbReference type="InterPro" id="IPR016161">
    <property type="entry name" value="Ald_DH/histidinol_DH"/>
</dbReference>
<dbReference type="PRINTS" id="PR00081">
    <property type="entry name" value="GDHRDH"/>
</dbReference>
<proteinExistence type="inferred from homology"/>
<dbReference type="InterPro" id="IPR036291">
    <property type="entry name" value="NAD(P)-bd_dom_sf"/>
</dbReference>
<dbReference type="InterPro" id="IPR002347">
    <property type="entry name" value="SDR_fam"/>
</dbReference>
<organism evidence="3 4">
    <name type="scientific">Paraburkholderia silvatlantica</name>
    <dbReference type="NCBI Taxonomy" id="321895"/>
    <lineage>
        <taxon>Bacteria</taxon>
        <taxon>Pseudomonadati</taxon>
        <taxon>Pseudomonadota</taxon>
        <taxon>Betaproteobacteria</taxon>
        <taxon>Burkholderiales</taxon>
        <taxon>Burkholderiaceae</taxon>
        <taxon>Paraburkholderia</taxon>
    </lineage>
</organism>
<dbReference type="Gene3D" id="3.40.50.720">
    <property type="entry name" value="NAD(P)-binding Rossmann-like Domain"/>
    <property type="match status" value="1"/>
</dbReference>
<sequence length="234" mass="26201">MVAAFAPTYAGYAGSKAPLEHFSKALAWELGGRGITVNCIAPGPLDTSFFYPAESDENIAWLRSMSIDGGLGNIVDVTGLALFLVSPEARWMTGTTSYINGGIVSPINRMERMLREHQGEFCAALHRDFGKPPFEQLFEITVPLGVIRYYRENLKELMAPTRRRWLQRYGQVLRKGRLRCVEQRQVAVDRQSGPGPRCVPAVRREGHCRAPERIFVGYGGSPCRKENETCTCCW</sequence>
<name>A0ABR6FP79_9BURK</name>
<comment type="caution">
    <text evidence="3">The sequence shown here is derived from an EMBL/GenBank/DDBJ whole genome shotgun (WGS) entry which is preliminary data.</text>
</comment>
<keyword evidence="4" id="KW-1185">Reference proteome</keyword>
<dbReference type="InterPro" id="IPR016162">
    <property type="entry name" value="Ald_DH_N"/>
</dbReference>
<dbReference type="SUPFAM" id="SSF51735">
    <property type="entry name" value="NAD(P)-binding Rossmann-fold domains"/>
    <property type="match status" value="1"/>
</dbReference>
<evidence type="ECO:0000256" key="1">
    <source>
        <dbReference type="ARBA" id="ARBA00006484"/>
    </source>
</evidence>
<dbReference type="RefSeq" id="WP_243413324.1">
    <property type="nucleotide sequence ID" value="NZ_JACHVZ010000009.1"/>
</dbReference>
<dbReference type="PANTHER" id="PTHR48107">
    <property type="entry name" value="NADPH-DEPENDENT ALDEHYDE REDUCTASE-LIKE PROTEIN, CHLOROPLASTIC-RELATED"/>
    <property type="match status" value="1"/>
</dbReference>
<keyword evidence="2" id="KW-0560">Oxidoreductase</keyword>
<gene>
    <name evidence="3" type="ORF">FHX59_003672</name>
</gene>
<evidence type="ECO:0008006" key="5">
    <source>
        <dbReference type="Google" id="ProtNLM"/>
    </source>
</evidence>
<dbReference type="Pfam" id="PF13561">
    <property type="entry name" value="adh_short_C2"/>
    <property type="match status" value="1"/>
</dbReference>
<evidence type="ECO:0000313" key="4">
    <source>
        <dbReference type="Proteomes" id="UP000533533"/>
    </source>
</evidence>
<dbReference type="EMBL" id="JACHVZ010000009">
    <property type="protein sequence ID" value="MBB2929241.1"/>
    <property type="molecule type" value="Genomic_DNA"/>
</dbReference>
<dbReference type="Gene3D" id="3.40.605.10">
    <property type="entry name" value="Aldehyde Dehydrogenase, Chain A, domain 1"/>
    <property type="match status" value="1"/>
</dbReference>
<evidence type="ECO:0000313" key="3">
    <source>
        <dbReference type="EMBL" id="MBB2929241.1"/>
    </source>
</evidence>
<dbReference type="PANTHER" id="PTHR48107:SF7">
    <property type="entry name" value="RE15974P"/>
    <property type="match status" value="1"/>
</dbReference>
<evidence type="ECO:0000256" key="2">
    <source>
        <dbReference type="ARBA" id="ARBA00023002"/>
    </source>
</evidence>
<dbReference type="Proteomes" id="UP000533533">
    <property type="component" value="Unassembled WGS sequence"/>
</dbReference>
<protein>
    <recommendedName>
        <fullName evidence="5">Short subunit dehydrogenase</fullName>
    </recommendedName>
</protein>
<comment type="similarity">
    <text evidence="1">Belongs to the short-chain dehydrogenases/reductases (SDR) family.</text>
</comment>
<dbReference type="SUPFAM" id="SSF53720">
    <property type="entry name" value="ALDH-like"/>
    <property type="match status" value="1"/>
</dbReference>
<reference evidence="3 4" key="1">
    <citation type="submission" date="2020-08" db="EMBL/GenBank/DDBJ databases">
        <title>Genomic Encyclopedia of Type Strains, Phase IV (KMG-V): Genome sequencing to study the core and pangenomes of soil and plant-associated prokaryotes.</title>
        <authorList>
            <person name="Whitman W."/>
        </authorList>
    </citation>
    <scope>NUCLEOTIDE SEQUENCE [LARGE SCALE GENOMIC DNA]</scope>
    <source>
        <strain evidence="3 4">SRMrh-85</strain>
    </source>
</reference>